<keyword evidence="1" id="KW-0812">Transmembrane</keyword>
<keyword evidence="1" id="KW-1133">Transmembrane helix</keyword>
<dbReference type="Proteomes" id="UP001382904">
    <property type="component" value="Unassembled WGS sequence"/>
</dbReference>
<comment type="caution">
    <text evidence="2">The sequence shown here is derived from an EMBL/GenBank/DDBJ whole genome shotgun (WGS) entry which is preliminary data.</text>
</comment>
<proteinExistence type="predicted"/>
<feature type="transmembrane region" description="Helical" evidence="1">
    <location>
        <begin position="24"/>
        <end position="45"/>
    </location>
</feature>
<sequence length="225" mass="24339">METQRPAEIASDGEPRERLRGLPWWWVPVAVVATCAVWAGGLYAFGDRLTEPEIRYRVTENLCDQFEAPALAGMVGGLTVPTPQPGGRHSALDWAQCGRNGGNSREGAGLSLSAVVELHKKTDPEAEFEAGSRYGRMYGAPDGHWKAVPGLGEQAFVGTPGTSDDQLMLRVRDGGAVFAFNVSLHRMTSDDPDVLAKIRPRPGREDLTAALIEDARALMSALRKD</sequence>
<evidence type="ECO:0000313" key="2">
    <source>
        <dbReference type="EMBL" id="MEJ8642676.1"/>
    </source>
</evidence>
<dbReference type="EMBL" id="JBBKAM010000002">
    <property type="protein sequence ID" value="MEJ8642676.1"/>
    <property type="molecule type" value="Genomic_DNA"/>
</dbReference>
<evidence type="ECO:0008006" key="4">
    <source>
        <dbReference type="Google" id="ProtNLM"/>
    </source>
</evidence>
<evidence type="ECO:0000313" key="3">
    <source>
        <dbReference type="Proteomes" id="UP001382904"/>
    </source>
</evidence>
<evidence type="ECO:0000256" key="1">
    <source>
        <dbReference type="SAM" id="Phobius"/>
    </source>
</evidence>
<protein>
    <recommendedName>
        <fullName evidence="4">Secreted protein</fullName>
    </recommendedName>
</protein>
<accession>A0ABU8U469</accession>
<gene>
    <name evidence="2" type="ORF">WKI68_17280</name>
</gene>
<keyword evidence="1" id="KW-0472">Membrane</keyword>
<name>A0ABU8U469_9ACTN</name>
<reference evidence="2 3" key="1">
    <citation type="submission" date="2024-03" db="EMBL/GenBank/DDBJ databases">
        <title>Novel Streptomyces species of biotechnological and ecological value are a feature of Machair soil.</title>
        <authorList>
            <person name="Prole J.R."/>
            <person name="Goodfellow M."/>
            <person name="Allenby N."/>
            <person name="Ward A.C."/>
        </authorList>
    </citation>
    <scope>NUCLEOTIDE SEQUENCE [LARGE SCALE GENOMIC DNA]</scope>
    <source>
        <strain evidence="2 3">MS1.HAVA.3</strain>
    </source>
</reference>
<organism evidence="2 3">
    <name type="scientific">Streptomyces caledonius</name>
    <dbReference type="NCBI Taxonomy" id="3134107"/>
    <lineage>
        <taxon>Bacteria</taxon>
        <taxon>Bacillati</taxon>
        <taxon>Actinomycetota</taxon>
        <taxon>Actinomycetes</taxon>
        <taxon>Kitasatosporales</taxon>
        <taxon>Streptomycetaceae</taxon>
        <taxon>Streptomyces</taxon>
    </lineage>
</organism>
<keyword evidence="3" id="KW-1185">Reference proteome</keyword>